<feature type="transmembrane region" description="Helical" evidence="6">
    <location>
        <begin position="112"/>
        <end position="130"/>
    </location>
</feature>
<evidence type="ECO:0000256" key="6">
    <source>
        <dbReference type="RuleBase" id="RU366058"/>
    </source>
</evidence>
<keyword evidence="4 6" id="KW-1133">Transmembrane helix</keyword>
<feature type="domain" description="VTT" evidence="7">
    <location>
        <begin position="93"/>
        <end position="208"/>
    </location>
</feature>
<dbReference type="InterPro" id="IPR015414">
    <property type="entry name" value="TMEM64"/>
</dbReference>
<reference evidence="8 9" key="1">
    <citation type="submission" date="2024-06" db="EMBL/GenBank/DDBJ databases">
        <title>Sorghum-associated microbial communities from plants grown in Nebraska, USA.</title>
        <authorList>
            <person name="Schachtman D."/>
        </authorList>
    </citation>
    <scope>NUCLEOTIDE SEQUENCE [LARGE SCALE GENOMIC DNA]</scope>
    <source>
        <strain evidence="8 9">2814</strain>
    </source>
</reference>
<evidence type="ECO:0000256" key="2">
    <source>
        <dbReference type="ARBA" id="ARBA00022475"/>
    </source>
</evidence>
<evidence type="ECO:0000256" key="5">
    <source>
        <dbReference type="ARBA" id="ARBA00023136"/>
    </source>
</evidence>
<comment type="subcellular location">
    <subcellularLocation>
        <location evidence="1 6">Cell membrane</location>
        <topology evidence="1 6">Multi-pass membrane protein</topology>
    </subcellularLocation>
</comment>
<dbReference type="InterPro" id="IPR032816">
    <property type="entry name" value="VTT_dom"/>
</dbReference>
<feature type="transmembrane region" description="Helical" evidence="6">
    <location>
        <begin position="189"/>
        <end position="214"/>
    </location>
</feature>
<dbReference type="PANTHER" id="PTHR12677">
    <property type="entry name" value="GOLGI APPARATUS MEMBRANE PROTEIN TVP38-RELATED"/>
    <property type="match status" value="1"/>
</dbReference>
<feature type="transmembrane region" description="Helical" evidence="6">
    <location>
        <begin position="73"/>
        <end position="106"/>
    </location>
</feature>
<proteinExistence type="inferred from homology"/>
<dbReference type="EMBL" id="JBEPTF010000003">
    <property type="protein sequence ID" value="MET4684386.1"/>
    <property type="molecule type" value="Genomic_DNA"/>
</dbReference>
<feature type="transmembrane region" description="Helical" evidence="6">
    <location>
        <begin position="220"/>
        <end position="240"/>
    </location>
</feature>
<evidence type="ECO:0000256" key="4">
    <source>
        <dbReference type="ARBA" id="ARBA00022989"/>
    </source>
</evidence>
<name>A0ABV2RCR9_9CAUL</name>
<dbReference type="Pfam" id="PF09335">
    <property type="entry name" value="VTT_dom"/>
    <property type="match status" value="1"/>
</dbReference>
<keyword evidence="2 6" id="KW-1003">Cell membrane</keyword>
<keyword evidence="5 6" id="KW-0472">Membrane</keyword>
<keyword evidence="9" id="KW-1185">Reference proteome</keyword>
<sequence>MFVRLLGDQKAIWAKFMRRIVDFLLNMEAKRWRTLAVSLLLLAGIIALFAFGKSHLTLGAEERLEAWLAGYRVGPWGLVAAIAVFTVSAFLGVPQFILIAACVVAFGPWYGFLYSWIATVASAAVTYWLGRGPTARALERFGGGAVQKLQRFVGRNAFTASFIIRNVPSAPFIVVNMAFGAVRASFPGYLAGCALGVLPKTALVAFFGGSFMAAVSGDGVWTSLILAGVAVVWLALMMAVREWIKRREAARDLTLD</sequence>
<comment type="similarity">
    <text evidence="6">Belongs to the TVP38/TMEM64 family.</text>
</comment>
<comment type="caution">
    <text evidence="8">The sequence shown here is derived from an EMBL/GenBank/DDBJ whole genome shotgun (WGS) entry which is preliminary data.</text>
</comment>
<evidence type="ECO:0000313" key="9">
    <source>
        <dbReference type="Proteomes" id="UP001549313"/>
    </source>
</evidence>
<organism evidence="8 9">
    <name type="scientific">Brevundimonas faecalis</name>
    <dbReference type="NCBI Taxonomy" id="947378"/>
    <lineage>
        <taxon>Bacteria</taxon>
        <taxon>Pseudomonadati</taxon>
        <taxon>Pseudomonadota</taxon>
        <taxon>Alphaproteobacteria</taxon>
        <taxon>Caulobacterales</taxon>
        <taxon>Caulobacteraceae</taxon>
        <taxon>Brevundimonas</taxon>
    </lineage>
</organism>
<protein>
    <recommendedName>
        <fullName evidence="6">TVP38/TMEM64 family membrane protein</fullName>
    </recommendedName>
</protein>
<feature type="transmembrane region" description="Helical" evidence="6">
    <location>
        <begin position="32"/>
        <end position="52"/>
    </location>
</feature>
<dbReference type="Proteomes" id="UP001549313">
    <property type="component" value="Unassembled WGS sequence"/>
</dbReference>
<evidence type="ECO:0000256" key="1">
    <source>
        <dbReference type="ARBA" id="ARBA00004651"/>
    </source>
</evidence>
<evidence type="ECO:0000313" key="8">
    <source>
        <dbReference type="EMBL" id="MET4684386.1"/>
    </source>
</evidence>
<dbReference type="PANTHER" id="PTHR12677:SF59">
    <property type="entry name" value="GOLGI APPARATUS MEMBRANE PROTEIN TVP38-RELATED"/>
    <property type="match status" value="1"/>
</dbReference>
<gene>
    <name evidence="8" type="ORF">ABIE19_002323</name>
</gene>
<accession>A0ABV2RCR9</accession>
<evidence type="ECO:0000259" key="7">
    <source>
        <dbReference type="Pfam" id="PF09335"/>
    </source>
</evidence>
<evidence type="ECO:0000256" key="3">
    <source>
        <dbReference type="ARBA" id="ARBA00022692"/>
    </source>
</evidence>
<keyword evidence="3 6" id="KW-0812">Transmembrane</keyword>